<evidence type="ECO:0000313" key="1">
    <source>
        <dbReference type="EMBL" id="ONI42081.1"/>
    </source>
</evidence>
<organism evidence="1 2">
    <name type="scientific">Candidatus Epulonipiscium fishelsonii</name>
    <dbReference type="NCBI Taxonomy" id="77094"/>
    <lineage>
        <taxon>Bacteria</taxon>
        <taxon>Bacillati</taxon>
        <taxon>Bacillota</taxon>
        <taxon>Clostridia</taxon>
        <taxon>Lachnospirales</taxon>
        <taxon>Lachnospiraceae</taxon>
        <taxon>Candidatus Epulonipiscium</taxon>
    </lineage>
</organism>
<proteinExistence type="predicted"/>
<protein>
    <submittedName>
        <fullName evidence="1">Uncharacterized protein</fullName>
    </submittedName>
</protein>
<comment type="caution">
    <text evidence="1">The sequence shown here is derived from an EMBL/GenBank/DDBJ whole genome shotgun (WGS) entry which is preliminary data.</text>
</comment>
<sequence>MVKLIGILIVILGFSFKIETLFTILVAGIATGLVAGLNFNEILTILGESFVANRGVSLFILTLPVIGVLERYGLKQRAVTLIKSIKNLTTGNLCTIYVLLRQIAGAFSIRIGGHPQFVRPIVNPMAQAAAEATNGKISEHDKEIIKAYSAASENFGNFFGQNLFAGSSGVLLIASTLSEQGYEVSTISVAQAGLIIAVTAFVIIAINNYLFDKKLAAKYTTKK</sequence>
<gene>
    <name evidence="1" type="ORF">AN396_00490</name>
</gene>
<accession>A0ACC8XF91</accession>
<reference evidence="1" key="1">
    <citation type="submission" date="2016-08" db="EMBL/GenBank/DDBJ databases">
        <authorList>
            <person name="Ngugi D.K."/>
            <person name="Miyake S."/>
            <person name="Stingl U."/>
        </authorList>
    </citation>
    <scope>NUCLEOTIDE SEQUENCE</scope>
    <source>
        <strain evidence="1">SCG-B11WGA-EpuloA1</strain>
    </source>
</reference>
<dbReference type="Proteomes" id="UP000188605">
    <property type="component" value="Unassembled WGS sequence"/>
</dbReference>
<name>A0ACC8XF91_9FIRM</name>
<keyword evidence="2" id="KW-1185">Reference proteome</keyword>
<dbReference type="EMBL" id="LJDB01000022">
    <property type="protein sequence ID" value="ONI42081.1"/>
    <property type="molecule type" value="Genomic_DNA"/>
</dbReference>
<evidence type="ECO:0000313" key="2">
    <source>
        <dbReference type="Proteomes" id="UP000188605"/>
    </source>
</evidence>